<dbReference type="PROSITE" id="PS51371">
    <property type="entry name" value="CBS"/>
    <property type="match status" value="1"/>
</dbReference>
<sequence>MKSRGPAVFSTLQTMSNGIGRAALAIEGQGNLVDALILQRRVHETIGDVPIAIAAIQKDQSMREALAAMNAHHVGMLIVFQNTVFAGILCATEVRQAILDEGLEKTSASYLIPAKKVFCISHDDSVAEAIRSFDDHRIKRLIVTKESRPIGILTTGMLLRWIGRELTAMASAGSSSAR</sequence>
<dbReference type="InterPro" id="IPR000644">
    <property type="entry name" value="CBS_dom"/>
</dbReference>
<reference evidence="4 5" key="1">
    <citation type="submission" date="2024-05" db="EMBL/GenBank/DDBJ databases">
        <title>Genome Sequence and Characterization of the New Strain Purple Sulfur Bacterium of Genus Thioalkalicoccus.</title>
        <authorList>
            <person name="Bryantseva I.A."/>
            <person name="Kyndt J.A."/>
            <person name="Imhoff J.F."/>
        </authorList>
    </citation>
    <scope>NUCLEOTIDE SEQUENCE [LARGE SCALE GENOMIC DNA]</scope>
    <source>
        <strain evidence="4 5">Um2</strain>
    </source>
</reference>
<dbReference type="SUPFAM" id="SSF54631">
    <property type="entry name" value="CBS-domain pair"/>
    <property type="match status" value="1"/>
</dbReference>
<dbReference type="SMART" id="SM00116">
    <property type="entry name" value="CBS"/>
    <property type="match status" value="2"/>
</dbReference>
<keyword evidence="5" id="KW-1185">Reference proteome</keyword>
<organism evidence="4 5">
    <name type="scientific">Thioalkalicoccus limnaeus</name>
    <dbReference type="NCBI Taxonomy" id="120681"/>
    <lineage>
        <taxon>Bacteria</taxon>
        <taxon>Pseudomonadati</taxon>
        <taxon>Pseudomonadota</taxon>
        <taxon>Gammaproteobacteria</taxon>
        <taxon>Chromatiales</taxon>
        <taxon>Chromatiaceae</taxon>
        <taxon>Thioalkalicoccus</taxon>
    </lineage>
</organism>
<dbReference type="PANTHER" id="PTHR43080">
    <property type="entry name" value="CBS DOMAIN-CONTAINING PROTEIN CBSX3, MITOCHONDRIAL"/>
    <property type="match status" value="1"/>
</dbReference>
<feature type="domain" description="CBS" evidence="3">
    <location>
        <begin position="111"/>
        <end position="169"/>
    </location>
</feature>
<keyword evidence="1 2" id="KW-0129">CBS domain</keyword>
<evidence type="ECO:0000313" key="4">
    <source>
        <dbReference type="EMBL" id="MEY6431832.1"/>
    </source>
</evidence>
<accession>A0ABV4BEN6</accession>
<evidence type="ECO:0000313" key="5">
    <source>
        <dbReference type="Proteomes" id="UP001564408"/>
    </source>
</evidence>
<dbReference type="CDD" id="cd02205">
    <property type="entry name" value="CBS_pair_SF"/>
    <property type="match status" value="1"/>
</dbReference>
<dbReference type="Pfam" id="PF00571">
    <property type="entry name" value="CBS"/>
    <property type="match status" value="1"/>
</dbReference>
<dbReference type="EMBL" id="JBDKXB010000004">
    <property type="protein sequence ID" value="MEY6431832.1"/>
    <property type="molecule type" value="Genomic_DNA"/>
</dbReference>
<proteinExistence type="predicted"/>
<gene>
    <name evidence="4" type="ORF">ABC977_05340</name>
</gene>
<protein>
    <submittedName>
        <fullName evidence="4">CBS domain-containing protein</fullName>
    </submittedName>
</protein>
<comment type="caution">
    <text evidence="4">The sequence shown here is derived from an EMBL/GenBank/DDBJ whole genome shotgun (WGS) entry which is preliminary data.</text>
</comment>
<name>A0ABV4BEN6_9GAMM</name>
<evidence type="ECO:0000256" key="2">
    <source>
        <dbReference type="PROSITE-ProRule" id="PRU00703"/>
    </source>
</evidence>
<dbReference type="InterPro" id="IPR046342">
    <property type="entry name" value="CBS_dom_sf"/>
</dbReference>
<dbReference type="Proteomes" id="UP001564408">
    <property type="component" value="Unassembled WGS sequence"/>
</dbReference>
<dbReference type="Gene3D" id="3.10.580.10">
    <property type="entry name" value="CBS-domain"/>
    <property type="match status" value="1"/>
</dbReference>
<dbReference type="RefSeq" id="WP_369666211.1">
    <property type="nucleotide sequence ID" value="NZ_JBDKXB010000004.1"/>
</dbReference>
<evidence type="ECO:0000256" key="1">
    <source>
        <dbReference type="ARBA" id="ARBA00023122"/>
    </source>
</evidence>
<evidence type="ECO:0000259" key="3">
    <source>
        <dbReference type="PROSITE" id="PS51371"/>
    </source>
</evidence>
<dbReference type="InterPro" id="IPR051257">
    <property type="entry name" value="Diverse_CBS-Domain"/>
</dbReference>
<dbReference type="PANTHER" id="PTHR43080:SF2">
    <property type="entry name" value="CBS DOMAIN-CONTAINING PROTEIN"/>
    <property type="match status" value="1"/>
</dbReference>